<dbReference type="InterPro" id="IPR039085">
    <property type="entry name" value="DCA10"/>
</dbReference>
<feature type="repeat" description="WD" evidence="4">
    <location>
        <begin position="129"/>
        <end position="162"/>
    </location>
</feature>
<proteinExistence type="inferred from homology"/>
<keyword evidence="2 4" id="KW-0853">WD repeat</keyword>
<dbReference type="PROSITE" id="PS50294">
    <property type="entry name" value="WD_REPEATS_REGION"/>
    <property type="match status" value="1"/>
</dbReference>
<evidence type="ECO:0000313" key="7">
    <source>
        <dbReference type="RefSeq" id="XP_018021235.1"/>
    </source>
</evidence>
<feature type="region of interest" description="Disordered" evidence="5">
    <location>
        <begin position="418"/>
        <end position="461"/>
    </location>
</feature>
<gene>
    <name evidence="7" type="primary">LOC108677520</name>
</gene>
<evidence type="ECO:0000256" key="1">
    <source>
        <dbReference type="ARBA" id="ARBA00005903"/>
    </source>
</evidence>
<dbReference type="InterPro" id="IPR036322">
    <property type="entry name" value="WD40_repeat_dom_sf"/>
</dbReference>
<dbReference type="Pfam" id="PF00400">
    <property type="entry name" value="WD40"/>
    <property type="match status" value="4"/>
</dbReference>
<evidence type="ECO:0000256" key="5">
    <source>
        <dbReference type="SAM" id="MobiDB-lite"/>
    </source>
</evidence>
<evidence type="ECO:0000256" key="3">
    <source>
        <dbReference type="ARBA" id="ARBA00022737"/>
    </source>
</evidence>
<dbReference type="SMART" id="SM00320">
    <property type="entry name" value="WD40"/>
    <property type="match status" value="4"/>
</dbReference>
<evidence type="ECO:0000256" key="2">
    <source>
        <dbReference type="ARBA" id="ARBA00022574"/>
    </source>
</evidence>
<comment type="similarity">
    <text evidence="1">Belongs to the WD repeat DCAF10 family.</text>
</comment>
<dbReference type="PANTHER" id="PTHR14588">
    <property type="entry name" value="DDB1- AND CUL4-ASSOCIATED FACTOR 10"/>
    <property type="match status" value="1"/>
</dbReference>
<evidence type="ECO:0000256" key="4">
    <source>
        <dbReference type="PROSITE-ProRule" id="PRU00221"/>
    </source>
</evidence>
<dbReference type="GO" id="GO:0080008">
    <property type="term" value="C:Cul4-RING E3 ubiquitin ligase complex"/>
    <property type="evidence" value="ECO:0007669"/>
    <property type="project" value="TreeGrafter"/>
</dbReference>
<dbReference type="GeneID" id="108677520"/>
<organism evidence="6 7">
    <name type="scientific">Hyalella azteca</name>
    <name type="common">Amphipod</name>
    <dbReference type="NCBI Taxonomy" id="294128"/>
    <lineage>
        <taxon>Eukaryota</taxon>
        <taxon>Metazoa</taxon>
        <taxon>Ecdysozoa</taxon>
        <taxon>Arthropoda</taxon>
        <taxon>Crustacea</taxon>
        <taxon>Multicrustacea</taxon>
        <taxon>Malacostraca</taxon>
        <taxon>Eumalacostraca</taxon>
        <taxon>Peracarida</taxon>
        <taxon>Amphipoda</taxon>
        <taxon>Senticaudata</taxon>
        <taxon>Talitrida</taxon>
        <taxon>Talitroidea</taxon>
        <taxon>Hyalellidae</taxon>
        <taxon>Hyalella</taxon>
    </lineage>
</organism>
<dbReference type="KEGG" id="hazt:108677520"/>
<feature type="compositionally biased region" description="Polar residues" evidence="5">
    <location>
        <begin position="350"/>
        <end position="367"/>
    </location>
</feature>
<keyword evidence="3" id="KW-0677">Repeat</keyword>
<keyword evidence="6" id="KW-1185">Reference proteome</keyword>
<dbReference type="InterPro" id="IPR015943">
    <property type="entry name" value="WD40/YVTN_repeat-like_dom_sf"/>
</dbReference>
<feature type="compositionally biased region" description="Acidic residues" evidence="5">
    <location>
        <begin position="423"/>
        <end position="441"/>
    </location>
</feature>
<dbReference type="RefSeq" id="XP_018021235.1">
    <property type="nucleotide sequence ID" value="XM_018165746.2"/>
</dbReference>
<dbReference type="AlphaFoldDB" id="A0A8B7P5K5"/>
<dbReference type="InterPro" id="IPR001680">
    <property type="entry name" value="WD40_rpt"/>
</dbReference>
<reference evidence="7" key="1">
    <citation type="submission" date="2025-08" db="UniProtKB">
        <authorList>
            <consortium name="RefSeq"/>
        </authorList>
    </citation>
    <scope>IDENTIFICATION</scope>
    <source>
        <tissue evidence="7">Whole organism</tissue>
    </source>
</reference>
<dbReference type="PROSITE" id="PS50082">
    <property type="entry name" value="WD_REPEATS_2"/>
    <property type="match status" value="2"/>
</dbReference>
<dbReference type="Proteomes" id="UP000694843">
    <property type="component" value="Unplaced"/>
</dbReference>
<protein>
    <submittedName>
        <fullName evidence="7">DDB1- and CUL4-associated factor 10 homolog</fullName>
    </submittedName>
</protein>
<name>A0A8B7P5K5_HYAAZ</name>
<dbReference type="PROSITE" id="PS00678">
    <property type="entry name" value="WD_REPEATS_1"/>
    <property type="match status" value="1"/>
</dbReference>
<accession>A0A8B7P5K5</accession>
<dbReference type="OrthoDB" id="20669at2759"/>
<feature type="region of interest" description="Disordered" evidence="5">
    <location>
        <begin position="572"/>
        <end position="596"/>
    </location>
</feature>
<dbReference type="SUPFAM" id="SSF50978">
    <property type="entry name" value="WD40 repeat-like"/>
    <property type="match status" value="1"/>
</dbReference>
<feature type="region of interest" description="Disordered" evidence="5">
    <location>
        <begin position="338"/>
        <end position="369"/>
    </location>
</feature>
<dbReference type="InterPro" id="IPR019775">
    <property type="entry name" value="WD40_repeat_CS"/>
</dbReference>
<dbReference type="OMA" id="IVWHQPV"/>
<dbReference type="Gene3D" id="2.130.10.10">
    <property type="entry name" value="YVTN repeat-like/Quinoprotein amine dehydrogenase"/>
    <property type="match status" value="1"/>
</dbReference>
<feature type="compositionally biased region" description="Basic and acidic residues" evidence="5">
    <location>
        <begin position="338"/>
        <end position="349"/>
    </location>
</feature>
<sequence length="775" mass="88032">MKHQGKSFNPYAGSSFFPYSELRRRQYGFKSKLGWENECKRRIYSSLNPNHFWDPNASLSGPEHVPNANPEHLLDIDDSDDGIQHNAAGYGGVFNLEFSPDGKLLAAACQNKAVVLFDPLTHQQTAAIPSAHSDCVNGIKFLDTRLFASCSDDHTVALWDVRHLRQRVHTLRGHTKWVKNIEYHSADQRLITSGFDGNVIAWDINRPCGESVHQEHLFKLHGLMRMKLSPDLNKLVLCTSTGFMLLLQNLDLEHFYRDMANFSLKTGLNLRGCTTDERSVIGRSRNRPVIIEDFPKFNKAQIIHSMQIHPQSWAVLSRNTSASDESEWTCVHDIQEFPIHEGPSEDTPKSTKVSNTKAMGNLPSSPNRLAVDDMEEGEELPSRGYYIVGDEVTPRFEVLLDQRGGNWFDVPIVRQSAVRRDEPENEVEEDEEDETDEENDEQQPLQANAEENNRNAFEDDSDEFDIDDLVVENNRQRAIMMGLNILINRNAASVYGDLRAVGDGEGAEAEIRERRRRGMRIRPATQASSFRQRQLNRNRWRVTRRLSQLTRTYREQLALARLTATSINGAAIDGLNRQNNPPPRAPNPIDSRSWNERTDEIRQTLRSLRSGLDMVMANLNNVRQQIDDRVETGLNYSGLLPALREGIRTTPMFLERYRSPSATWRAIYAQQRPRLTHNILEPNVGAGFIKELCFSADGRLICSPFKQGIRLLAFDKNCAEMSHCVSSGEPEKLVVLSRIPACHRRSVVSTKFSPTHLMLVSGCLDGKIAWHHPIL</sequence>
<dbReference type="PANTHER" id="PTHR14588:SF2">
    <property type="entry name" value="DDB1- AND CUL4-ASSOCIATED FACTOR 10"/>
    <property type="match status" value="1"/>
</dbReference>
<evidence type="ECO:0000313" key="6">
    <source>
        <dbReference type="Proteomes" id="UP000694843"/>
    </source>
</evidence>
<feature type="repeat" description="WD" evidence="4">
    <location>
        <begin position="171"/>
        <end position="205"/>
    </location>
</feature>